<evidence type="ECO:0000256" key="9">
    <source>
        <dbReference type="ARBA" id="ARBA00022777"/>
    </source>
</evidence>
<keyword evidence="10" id="KW-0067">ATP-binding</keyword>
<dbReference type="GO" id="GO:0004721">
    <property type="term" value="F:phosphoprotein phosphatase activity"/>
    <property type="evidence" value="ECO:0007669"/>
    <property type="project" value="TreeGrafter"/>
</dbReference>
<dbReference type="SUPFAM" id="SSF55785">
    <property type="entry name" value="PYP-like sensor domain (PAS domain)"/>
    <property type="match status" value="1"/>
</dbReference>
<evidence type="ECO:0000256" key="5">
    <source>
        <dbReference type="ARBA" id="ARBA00022475"/>
    </source>
</evidence>
<dbReference type="AlphaFoldDB" id="A0A921B685"/>
<dbReference type="GO" id="GO:0000155">
    <property type="term" value="F:phosphorelay sensor kinase activity"/>
    <property type="evidence" value="ECO:0007669"/>
    <property type="project" value="InterPro"/>
</dbReference>
<dbReference type="Proteomes" id="UP000763505">
    <property type="component" value="Unassembled WGS sequence"/>
</dbReference>
<evidence type="ECO:0000256" key="3">
    <source>
        <dbReference type="ARBA" id="ARBA00012438"/>
    </source>
</evidence>
<dbReference type="Pfam" id="PF16736">
    <property type="entry name" value="sCache_like"/>
    <property type="match status" value="1"/>
</dbReference>
<dbReference type="Gene3D" id="3.30.565.10">
    <property type="entry name" value="Histidine kinase-like ATPase, C-terminal domain"/>
    <property type="match status" value="1"/>
</dbReference>
<dbReference type="InterPro" id="IPR050351">
    <property type="entry name" value="BphY/WalK/GraS-like"/>
</dbReference>
<keyword evidence="13" id="KW-0812">Transmembrane</keyword>
<comment type="caution">
    <text evidence="17">The sequence shown here is derived from an EMBL/GenBank/DDBJ whole genome shotgun (WGS) entry which is preliminary data.</text>
</comment>
<name>A0A921B685_9STAP</name>
<keyword evidence="9 17" id="KW-0418">Kinase</keyword>
<dbReference type="InterPro" id="IPR036890">
    <property type="entry name" value="HATPase_C_sf"/>
</dbReference>
<gene>
    <name evidence="17" type="ORF">K8V35_04000</name>
</gene>
<evidence type="ECO:0000313" key="17">
    <source>
        <dbReference type="EMBL" id="HJE19500.1"/>
    </source>
</evidence>
<dbReference type="SUPFAM" id="SSF55874">
    <property type="entry name" value="ATPase domain of HSP90 chaperone/DNA topoisomerase II/histidine kinase"/>
    <property type="match status" value="1"/>
</dbReference>
<evidence type="ECO:0000259" key="15">
    <source>
        <dbReference type="PROSITE" id="PS50112"/>
    </source>
</evidence>
<organism evidence="17 18">
    <name type="scientific">Aliicoccus persicus</name>
    <dbReference type="NCBI Taxonomy" id="930138"/>
    <lineage>
        <taxon>Bacteria</taxon>
        <taxon>Bacillati</taxon>
        <taxon>Bacillota</taxon>
        <taxon>Bacilli</taxon>
        <taxon>Bacillales</taxon>
        <taxon>Staphylococcaceae</taxon>
        <taxon>Aliicoccus</taxon>
    </lineage>
</organism>
<evidence type="ECO:0000259" key="14">
    <source>
        <dbReference type="PROSITE" id="PS50109"/>
    </source>
</evidence>
<keyword evidence="5" id="KW-1003">Cell membrane</keyword>
<dbReference type="InterPro" id="IPR003594">
    <property type="entry name" value="HATPase_dom"/>
</dbReference>
<dbReference type="PANTHER" id="PTHR45453:SF1">
    <property type="entry name" value="PHOSPHATE REGULON SENSOR PROTEIN PHOR"/>
    <property type="match status" value="1"/>
</dbReference>
<evidence type="ECO:0000256" key="1">
    <source>
        <dbReference type="ARBA" id="ARBA00000085"/>
    </source>
</evidence>
<keyword evidence="13" id="KW-1133">Transmembrane helix</keyword>
<dbReference type="InterPro" id="IPR036097">
    <property type="entry name" value="HisK_dim/P_sf"/>
</dbReference>
<evidence type="ECO:0000256" key="6">
    <source>
        <dbReference type="ARBA" id="ARBA00022553"/>
    </source>
</evidence>
<dbReference type="NCBIfam" id="TIGR00229">
    <property type="entry name" value="sensory_box"/>
    <property type="match status" value="1"/>
</dbReference>
<dbReference type="InterPro" id="IPR003661">
    <property type="entry name" value="HisK_dim/P_dom"/>
</dbReference>
<evidence type="ECO:0000256" key="13">
    <source>
        <dbReference type="SAM" id="Phobius"/>
    </source>
</evidence>
<dbReference type="FunFam" id="1.10.287.130:FF:000008">
    <property type="entry name" value="Two-component sensor histidine kinase"/>
    <property type="match status" value="1"/>
</dbReference>
<evidence type="ECO:0000256" key="12">
    <source>
        <dbReference type="ARBA" id="ARBA00023136"/>
    </source>
</evidence>
<dbReference type="SMART" id="SM00091">
    <property type="entry name" value="PAS"/>
    <property type="match status" value="1"/>
</dbReference>
<dbReference type="CDD" id="cd00075">
    <property type="entry name" value="HATPase"/>
    <property type="match status" value="1"/>
</dbReference>
<dbReference type="SMART" id="SM00388">
    <property type="entry name" value="HisKA"/>
    <property type="match status" value="1"/>
</dbReference>
<dbReference type="GO" id="GO:0006355">
    <property type="term" value="P:regulation of DNA-templated transcription"/>
    <property type="evidence" value="ECO:0007669"/>
    <property type="project" value="InterPro"/>
</dbReference>
<dbReference type="InterPro" id="IPR003660">
    <property type="entry name" value="HAMP_dom"/>
</dbReference>
<dbReference type="SUPFAM" id="SSF158472">
    <property type="entry name" value="HAMP domain-like"/>
    <property type="match status" value="1"/>
</dbReference>
<dbReference type="CDD" id="cd06225">
    <property type="entry name" value="HAMP"/>
    <property type="match status" value="1"/>
</dbReference>
<dbReference type="InterPro" id="IPR031967">
    <property type="entry name" value="PhoR_single_Cache-like_dom"/>
</dbReference>
<protein>
    <recommendedName>
        <fullName evidence="4">Sensor protein kinase WalK</fullName>
        <ecNumber evidence="3">2.7.13.3</ecNumber>
    </recommendedName>
</protein>
<feature type="domain" description="HAMP" evidence="16">
    <location>
        <begin position="192"/>
        <end position="244"/>
    </location>
</feature>
<evidence type="ECO:0000256" key="4">
    <source>
        <dbReference type="ARBA" id="ARBA00017772"/>
    </source>
</evidence>
<dbReference type="FunFam" id="3.30.565.10:FF:000023">
    <property type="entry name" value="PAS domain-containing sensor histidine kinase"/>
    <property type="match status" value="1"/>
</dbReference>
<dbReference type="NCBIfam" id="NF046044">
    <property type="entry name" value="PnpS"/>
    <property type="match status" value="1"/>
</dbReference>
<sequence length="596" mass="68471">MNRLWLRIASAFFLSILILLLLLWWALTSTIESFAREQVITQLEDTAQLISQQLQFQEIDEIHENVEIWLEDLNTESNVRITFIDTDGDVIVDSMHNQASMENHLEREEIQVLLEDSRRSYTTERYSDTLEESMLYHALKTYDANGEIAGIIRTSMTLNSLEQMIAEFWRSAAFVTGGLLILFAIISMLIARGISRPINEIIKVTKELRNKNYSSRVNIDTSGEIKILGESVNDLAVSLFEQTREIEENERELESIISQINSGVMIVDKAGYIELINPSMTSILNLTKDDLIGKHFTSIKSFPTLIRLMHELYQSNRKIQEELHLSENFIYDAHLTPYYGKGWKRRGIIVVLHNITNIRRLEQIRSDFIANVSHELKTPVTSVKGFTETLLSNEVNDEKTRNYFLQIIYDESDRIDRLIHDLLQLSRIEKHDIPLNIKTVDVIQLIHSTAATLQNEIEKKGLTLQLPYLDEKEMYVELDVDRFSQVILNLIANAINYSKEDGNIKVGVVFSKDEFVLAVTDDGIGIPKNTISRVFERFYRVDKARSRHSGGTGLGLSIVKHLVELHKGRIDVESVEGEGSTFTVIIPRKHYDESRL</sequence>
<reference evidence="17" key="1">
    <citation type="journal article" date="2021" name="PeerJ">
        <title>Extensive microbial diversity within the chicken gut microbiome revealed by metagenomics and culture.</title>
        <authorList>
            <person name="Gilroy R."/>
            <person name="Ravi A."/>
            <person name="Getino M."/>
            <person name="Pursley I."/>
            <person name="Horton D.L."/>
            <person name="Alikhan N.F."/>
            <person name="Baker D."/>
            <person name="Gharbi K."/>
            <person name="Hall N."/>
            <person name="Watson M."/>
            <person name="Adriaenssens E.M."/>
            <person name="Foster-Nyarko E."/>
            <person name="Jarju S."/>
            <person name="Secka A."/>
            <person name="Antonio M."/>
            <person name="Oren A."/>
            <person name="Chaudhuri R.R."/>
            <person name="La Ragione R."/>
            <person name="Hildebrand F."/>
            <person name="Pallen M.J."/>
        </authorList>
    </citation>
    <scope>NUCLEOTIDE SEQUENCE</scope>
    <source>
        <strain evidence="17">6019</strain>
    </source>
</reference>
<dbReference type="PANTHER" id="PTHR45453">
    <property type="entry name" value="PHOSPHATE REGULON SENSOR PROTEIN PHOR"/>
    <property type="match status" value="1"/>
</dbReference>
<dbReference type="SMART" id="SM00304">
    <property type="entry name" value="HAMP"/>
    <property type="match status" value="1"/>
</dbReference>
<feature type="domain" description="PAS" evidence="15">
    <location>
        <begin position="249"/>
        <end position="311"/>
    </location>
</feature>
<dbReference type="EC" id="2.7.13.3" evidence="3"/>
<dbReference type="InterPro" id="IPR035965">
    <property type="entry name" value="PAS-like_dom_sf"/>
</dbReference>
<evidence type="ECO:0000256" key="11">
    <source>
        <dbReference type="ARBA" id="ARBA00023012"/>
    </source>
</evidence>
<keyword evidence="8" id="KW-0547">Nucleotide-binding</keyword>
<dbReference type="PROSITE" id="PS50112">
    <property type="entry name" value="PAS"/>
    <property type="match status" value="1"/>
</dbReference>
<dbReference type="PRINTS" id="PR00344">
    <property type="entry name" value="BCTRLSENSOR"/>
</dbReference>
<dbReference type="InterPro" id="IPR000014">
    <property type="entry name" value="PAS"/>
</dbReference>
<feature type="transmembrane region" description="Helical" evidence="13">
    <location>
        <begin position="168"/>
        <end position="191"/>
    </location>
</feature>
<evidence type="ECO:0000256" key="10">
    <source>
        <dbReference type="ARBA" id="ARBA00022840"/>
    </source>
</evidence>
<dbReference type="PROSITE" id="PS50885">
    <property type="entry name" value="HAMP"/>
    <property type="match status" value="1"/>
</dbReference>
<dbReference type="Gene3D" id="1.10.287.130">
    <property type="match status" value="1"/>
</dbReference>
<dbReference type="InterPro" id="IPR013767">
    <property type="entry name" value="PAS_fold"/>
</dbReference>
<comment type="catalytic activity">
    <reaction evidence="1">
        <text>ATP + protein L-histidine = ADP + protein N-phospho-L-histidine.</text>
        <dbReference type="EC" id="2.7.13.3"/>
    </reaction>
</comment>
<dbReference type="Pfam" id="PF00989">
    <property type="entry name" value="PAS"/>
    <property type="match status" value="1"/>
</dbReference>
<dbReference type="Pfam" id="PF00512">
    <property type="entry name" value="HisKA"/>
    <property type="match status" value="1"/>
</dbReference>
<keyword evidence="6" id="KW-0597">Phosphoprotein</keyword>
<keyword evidence="7" id="KW-0808">Transferase</keyword>
<dbReference type="Gene3D" id="3.30.450.20">
    <property type="entry name" value="PAS domain"/>
    <property type="match status" value="1"/>
</dbReference>
<dbReference type="InterPro" id="IPR005467">
    <property type="entry name" value="His_kinase_dom"/>
</dbReference>
<comment type="subcellular location">
    <subcellularLocation>
        <location evidence="2">Cell membrane</location>
        <topology evidence="2">Multi-pass membrane protein</topology>
    </subcellularLocation>
</comment>
<evidence type="ECO:0000256" key="2">
    <source>
        <dbReference type="ARBA" id="ARBA00004651"/>
    </source>
</evidence>
<evidence type="ECO:0000313" key="18">
    <source>
        <dbReference type="Proteomes" id="UP000763505"/>
    </source>
</evidence>
<evidence type="ECO:0000256" key="8">
    <source>
        <dbReference type="ARBA" id="ARBA00022741"/>
    </source>
</evidence>
<dbReference type="Pfam" id="PF02518">
    <property type="entry name" value="HATPase_c"/>
    <property type="match status" value="1"/>
</dbReference>
<accession>A0A921B685</accession>
<dbReference type="CDD" id="cd00130">
    <property type="entry name" value="PAS"/>
    <property type="match status" value="1"/>
</dbReference>
<dbReference type="GO" id="GO:0005886">
    <property type="term" value="C:plasma membrane"/>
    <property type="evidence" value="ECO:0007669"/>
    <property type="project" value="UniProtKB-SubCell"/>
</dbReference>
<dbReference type="Pfam" id="PF00672">
    <property type="entry name" value="HAMP"/>
    <property type="match status" value="1"/>
</dbReference>
<proteinExistence type="predicted"/>
<dbReference type="InterPro" id="IPR004358">
    <property type="entry name" value="Sig_transdc_His_kin-like_C"/>
</dbReference>
<dbReference type="GO" id="GO:0016036">
    <property type="term" value="P:cellular response to phosphate starvation"/>
    <property type="evidence" value="ECO:0007669"/>
    <property type="project" value="TreeGrafter"/>
</dbReference>
<keyword evidence="12 13" id="KW-0472">Membrane</keyword>
<dbReference type="Gene3D" id="6.10.340.10">
    <property type="match status" value="1"/>
</dbReference>
<dbReference type="SMART" id="SM00387">
    <property type="entry name" value="HATPase_c"/>
    <property type="match status" value="1"/>
</dbReference>
<dbReference type="SUPFAM" id="SSF47384">
    <property type="entry name" value="Homodimeric domain of signal transducing histidine kinase"/>
    <property type="match status" value="1"/>
</dbReference>
<dbReference type="EMBL" id="DYYI01000039">
    <property type="protein sequence ID" value="HJE19500.1"/>
    <property type="molecule type" value="Genomic_DNA"/>
</dbReference>
<dbReference type="GO" id="GO:0005524">
    <property type="term" value="F:ATP binding"/>
    <property type="evidence" value="ECO:0007669"/>
    <property type="project" value="UniProtKB-KW"/>
</dbReference>
<reference evidence="17" key="2">
    <citation type="submission" date="2021-09" db="EMBL/GenBank/DDBJ databases">
        <authorList>
            <person name="Gilroy R."/>
        </authorList>
    </citation>
    <scope>NUCLEOTIDE SEQUENCE</scope>
    <source>
        <strain evidence="17">6019</strain>
    </source>
</reference>
<evidence type="ECO:0000256" key="7">
    <source>
        <dbReference type="ARBA" id="ARBA00022679"/>
    </source>
</evidence>
<dbReference type="CDD" id="cd00082">
    <property type="entry name" value="HisKA"/>
    <property type="match status" value="1"/>
</dbReference>
<keyword evidence="11" id="KW-0902">Two-component regulatory system</keyword>
<feature type="domain" description="Histidine kinase" evidence="14">
    <location>
        <begin position="371"/>
        <end position="590"/>
    </location>
</feature>
<dbReference type="PROSITE" id="PS50109">
    <property type="entry name" value="HIS_KIN"/>
    <property type="match status" value="1"/>
</dbReference>
<evidence type="ECO:0000259" key="16">
    <source>
        <dbReference type="PROSITE" id="PS50885"/>
    </source>
</evidence>